<evidence type="ECO:0000313" key="4">
    <source>
        <dbReference type="EMBL" id="QXL88858.1"/>
    </source>
</evidence>
<dbReference type="GO" id="GO:0007165">
    <property type="term" value="P:signal transduction"/>
    <property type="evidence" value="ECO:0007669"/>
    <property type="project" value="UniProtKB-KW"/>
</dbReference>
<dbReference type="InterPro" id="IPR004089">
    <property type="entry name" value="MCPsignal_dom"/>
</dbReference>
<reference evidence="4 5" key="1">
    <citation type="submission" date="2021-07" db="EMBL/GenBank/DDBJ databases">
        <title>Karlodiniumbacter phycospheric gen. nov., sp. nov., a phycosphere bacterium isolated from karlodinium veneficum.</title>
        <authorList>
            <person name="Peng Y."/>
            <person name="Jiang L."/>
            <person name="Lee J."/>
        </authorList>
    </citation>
    <scope>NUCLEOTIDE SEQUENCE</scope>
    <source>
        <strain evidence="4 5">N5</strain>
    </source>
</reference>
<dbReference type="SMART" id="SM00283">
    <property type="entry name" value="MA"/>
    <property type="match status" value="1"/>
</dbReference>
<feature type="domain" description="Methyl-accepting transducer" evidence="3">
    <location>
        <begin position="32"/>
        <end position="268"/>
    </location>
</feature>
<name>A0A975TWQ3_9RHOB</name>
<dbReference type="EMBL" id="CP078073">
    <property type="protein sequence ID" value="QXL88858.1"/>
    <property type="molecule type" value="Genomic_DNA"/>
</dbReference>
<dbReference type="SUPFAM" id="SSF58104">
    <property type="entry name" value="Methyl-accepting chemotaxis protein (MCP) signaling domain"/>
    <property type="match status" value="1"/>
</dbReference>
<organism evidence="4">
    <name type="scientific">Gymnodinialimonas phycosphaerae</name>
    <dbReference type="NCBI Taxonomy" id="2841589"/>
    <lineage>
        <taxon>Bacteria</taxon>
        <taxon>Pseudomonadati</taxon>
        <taxon>Pseudomonadota</taxon>
        <taxon>Alphaproteobacteria</taxon>
        <taxon>Rhodobacterales</taxon>
        <taxon>Paracoccaceae</taxon>
        <taxon>Gymnodinialimonas</taxon>
    </lineage>
</organism>
<evidence type="ECO:0000256" key="1">
    <source>
        <dbReference type="ARBA" id="ARBA00023224"/>
    </source>
</evidence>
<dbReference type="AlphaFoldDB" id="A0A975TWQ3"/>
<dbReference type="RefSeq" id="WP_257891919.1">
    <property type="nucleotide sequence ID" value="NZ_JAIMBW010000001.1"/>
</dbReference>
<protein>
    <submittedName>
        <fullName evidence="4">Methyl-accepting chemotaxis protein</fullName>
    </submittedName>
</protein>
<keyword evidence="5" id="KW-1185">Reference proteome</keyword>
<evidence type="ECO:0000256" key="2">
    <source>
        <dbReference type="PROSITE-ProRule" id="PRU00284"/>
    </source>
</evidence>
<evidence type="ECO:0000259" key="3">
    <source>
        <dbReference type="PROSITE" id="PS50111"/>
    </source>
</evidence>
<dbReference type="PANTHER" id="PTHR32089">
    <property type="entry name" value="METHYL-ACCEPTING CHEMOTAXIS PROTEIN MCPB"/>
    <property type="match status" value="1"/>
</dbReference>
<dbReference type="GO" id="GO:0016020">
    <property type="term" value="C:membrane"/>
    <property type="evidence" value="ECO:0007669"/>
    <property type="project" value="InterPro"/>
</dbReference>
<dbReference type="PROSITE" id="PS50111">
    <property type="entry name" value="CHEMOTAXIS_TRANSDUC_2"/>
    <property type="match status" value="1"/>
</dbReference>
<sequence length="479" mass="51081">MSIPVPIPSDAEVPFVERHRTTRAGLQRLGSLAETTGQCIVKLSANLHQIDLDAGAQLQIVDQIAGEAYALTEATQVMTDGLHTVTHATTHALTTVESSIDTLKQTAKRSKDVAKWVGNLEEVLTSVECTLTQVNNANLKIAGIAKQVNILAVNARIEAARAGNAGRGFAVVAEAINALSKQTTLAANDVRDSTLTLKGAISDLRTDAHDISGSAQQVLNDAADVDDALTHINQDVRAAVTGTEQLTETVVGVATAAGHFAPACAGLKQALTATAQGVHNANHRAEEIVDISENAMQLSVELGGDLADAAFIEIIQDGAAQIAALFEAGLDNSQISERDLFDRTYTPIAGTRPPQVLAPFTRYTDNVLPAVQDPILDMSDRIIFCAAVDVNGYLPTHNKAFSAPQGEDEVWNAAHCRNRRIFDDRVGLKSGKNTAPFLMQTYLRDMGGGQHVLMKDVSAPIMVRGRHWGGLRMGLKPRS</sequence>
<proteinExistence type="predicted"/>
<dbReference type="Pfam" id="PF00015">
    <property type="entry name" value="MCPsignal"/>
    <property type="match status" value="1"/>
</dbReference>
<dbReference type="EMBL" id="JAIMBW010000001">
    <property type="protein sequence ID" value="MBY4892097.1"/>
    <property type="molecule type" value="Genomic_DNA"/>
</dbReference>
<dbReference type="PANTHER" id="PTHR32089:SF112">
    <property type="entry name" value="LYSOZYME-LIKE PROTEIN-RELATED"/>
    <property type="match status" value="1"/>
</dbReference>
<gene>
    <name evidence="4" type="ORF">KUL25_04895</name>
</gene>
<accession>A0A975TWQ3</accession>
<evidence type="ECO:0000313" key="5">
    <source>
        <dbReference type="Proteomes" id="UP000693972"/>
    </source>
</evidence>
<keyword evidence="1 2" id="KW-0807">Transducer</keyword>
<dbReference type="Proteomes" id="UP000693972">
    <property type="component" value="Unassembled WGS sequence"/>
</dbReference>
<dbReference type="Gene3D" id="1.10.287.950">
    <property type="entry name" value="Methyl-accepting chemotaxis protein"/>
    <property type="match status" value="1"/>
</dbReference>